<feature type="coiled-coil region" evidence="2">
    <location>
        <begin position="572"/>
        <end position="599"/>
    </location>
</feature>
<dbReference type="STRING" id="31234.E3LZ31"/>
<dbReference type="FunFam" id="1.20.900.10:FF:000060">
    <property type="entry name" value="Rho guanine nucleotide exchange factor osg-1"/>
    <property type="match status" value="1"/>
</dbReference>
<dbReference type="GO" id="GO:0030036">
    <property type="term" value="P:actin cytoskeleton organization"/>
    <property type="evidence" value="ECO:0007669"/>
    <property type="project" value="TreeGrafter"/>
</dbReference>
<dbReference type="SMART" id="SM00325">
    <property type="entry name" value="RhoGEF"/>
    <property type="match status" value="1"/>
</dbReference>
<keyword evidence="6" id="KW-1185">Reference proteome</keyword>
<feature type="region of interest" description="Disordered" evidence="3">
    <location>
        <begin position="203"/>
        <end position="225"/>
    </location>
</feature>
<organism evidence="6">
    <name type="scientific">Caenorhabditis remanei</name>
    <name type="common">Caenorhabditis vulgaris</name>
    <dbReference type="NCBI Taxonomy" id="31234"/>
    <lineage>
        <taxon>Eukaryota</taxon>
        <taxon>Metazoa</taxon>
        <taxon>Ecdysozoa</taxon>
        <taxon>Nematoda</taxon>
        <taxon>Chromadorea</taxon>
        <taxon>Rhabditida</taxon>
        <taxon>Rhabditina</taxon>
        <taxon>Rhabditomorpha</taxon>
        <taxon>Rhabditoidea</taxon>
        <taxon>Rhabditidae</taxon>
        <taxon>Peloderinae</taxon>
        <taxon>Caenorhabditis</taxon>
    </lineage>
</organism>
<dbReference type="CDD" id="cd00160">
    <property type="entry name" value="RhoGEF"/>
    <property type="match status" value="1"/>
</dbReference>
<reference evidence="5" key="1">
    <citation type="submission" date="2007-07" db="EMBL/GenBank/DDBJ databases">
        <title>PCAP assembly of the Caenorhabditis remanei genome.</title>
        <authorList>
            <consortium name="The Caenorhabditis remanei Sequencing Consortium"/>
            <person name="Wilson R.K."/>
        </authorList>
    </citation>
    <scope>NUCLEOTIDE SEQUENCE [LARGE SCALE GENOMIC DNA]</scope>
    <source>
        <strain evidence="5">PB4641</strain>
    </source>
</reference>
<dbReference type="GO" id="GO:0005085">
    <property type="term" value="F:guanyl-nucleotide exchange factor activity"/>
    <property type="evidence" value="ECO:0007669"/>
    <property type="project" value="UniProtKB-KW"/>
</dbReference>
<dbReference type="InterPro" id="IPR039919">
    <property type="entry name" value="ARHGEF10/ARHGEF17"/>
</dbReference>
<dbReference type="Proteomes" id="UP000008281">
    <property type="component" value="Unassembled WGS sequence"/>
</dbReference>
<dbReference type="PROSITE" id="PS00741">
    <property type="entry name" value="DH_1"/>
    <property type="match status" value="1"/>
</dbReference>
<feature type="compositionally biased region" description="Acidic residues" evidence="3">
    <location>
        <begin position="1"/>
        <end position="12"/>
    </location>
</feature>
<dbReference type="SUPFAM" id="SSF48065">
    <property type="entry name" value="DBL homology domain (DH-domain)"/>
    <property type="match status" value="1"/>
</dbReference>
<keyword evidence="2" id="KW-0175">Coiled coil</keyword>
<dbReference type="InterPro" id="IPR001331">
    <property type="entry name" value="GDS_CDC24_CS"/>
</dbReference>
<protein>
    <recommendedName>
        <fullName evidence="4">DH domain-containing protein</fullName>
    </recommendedName>
</protein>
<evidence type="ECO:0000256" key="1">
    <source>
        <dbReference type="ARBA" id="ARBA00022658"/>
    </source>
</evidence>
<keyword evidence="1" id="KW-0344">Guanine-nucleotide releasing factor</keyword>
<dbReference type="eggNOG" id="KOG3522">
    <property type="taxonomic scope" value="Eukaryota"/>
</dbReference>
<dbReference type="OMA" id="QRIEQWH"/>
<dbReference type="OrthoDB" id="4066896at2759"/>
<feature type="compositionally biased region" description="Basic and acidic residues" evidence="3">
    <location>
        <begin position="68"/>
        <end position="77"/>
    </location>
</feature>
<evidence type="ECO:0000256" key="2">
    <source>
        <dbReference type="SAM" id="Coils"/>
    </source>
</evidence>
<dbReference type="Gene3D" id="1.20.900.10">
    <property type="entry name" value="Dbl homology (DH) domain"/>
    <property type="match status" value="1"/>
</dbReference>
<name>E3LZ31_CAERE</name>
<dbReference type="InterPro" id="IPR035899">
    <property type="entry name" value="DBL_dom_sf"/>
</dbReference>
<proteinExistence type="predicted"/>
<dbReference type="PANTHER" id="PTHR12877:SF15">
    <property type="entry name" value="RHO GUANINE NUCLEOTIDE EXCHANGE FACTOR 17"/>
    <property type="match status" value="1"/>
</dbReference>
<dbReference type="PANTHER" id="PTHR12877">
    <property type="entry name" value="RHO GUANINE NUCLEOTIDE EXCHANGE FACTOR"/>
    <property type="match status" value="1"/>
</dbReference>
<dbReference type="AlphaFoldDB" id="E3LZ31"/>
<dbReference type="FunCoup" id="E3LZ31">
    <property type="interactions" value="935"/>
</dbReference>
<feature type="compositionally biased region" description="Polar residues" evidence="3">
    <location>
        <begin position="80"/>
        <end position="90"/>
    </location>
</feature>
<evidence type="ECO:0000256" key="3">
    <source>
        <dbReference type="SAM" id="MobiDB-lite"/>
    </source>
</evidence>
<feature type="region of interest" description="Disordered" evidence="3">
    <location>
        <begin position="253"/>
        <end position="274"/>
    </location>
</feature>
<feature type="compositionally biased region" description="Polar residues" evidence="3">
    <location>
        <begin position="29"/>
        <end position="40"/>
    </location>
</feature>
<dbReference type="PROSITE" id="PS50010">
    <property type="entry name" value="DH_2"/>
    <property type="match status" value="1"/>
</dbReference>
<dbReference type="GO" id="GO:0035556">
    <property type="term" value="P:intracellular signal transduction"/>
    <property type="evidence" value="ECO:0007669"/>
    <property type="project" value="InterPro"/>
</dbReference>
<evidence type="ECO:0000313" key="5">
    <source>
        <dbReference type="EMBL" id="EFO86767.1"/>
    </source>
</evidence>
<dbReference type="EMBL" id="DS268419">
    <property type="protein sequence ID" value="EFO86767.1"/>
    <property type="molecule type" value="Genomic_DNA"/>
</dbReference>
<dbReference type="InterPro" id="IPR000219">
    <property type="entry name" value="DH_dom"/>
</dbReference>
<accession>E3LZ31</accession>
<feature type="domain" description="DH" evidence="4">
    <location>
        <begin position="373"/>
        <end position="575"/>
    </location>
</feature>
<dbReference type="InParanoid" id="E3LZ31"/>
<dbReference type="HOGENOM" id="CLU_423499_0_0_1"/>
<feature type="region of interest" description="Disordered" evidence="3">
    <location>
        <begin position="1"/>
        <end position="97"/>
    </location>
</feature>
<evidence type="ECO:0000259" key="4">
    <source>
        <dbReference type="PROSITE" id="PS50010"/>
    </source>
</evidence>
<evidence type="ECO:0000313" key="6">
    <source>
        <dbReference type="Proteomes" id="UP000008281"/>
    </source>
</evidence>
<sequence>MLNPNDADDSDSSTDSPPPVVPRPKRSATVSPSTRNSFYNSRRRSDANLNFFNERERQRERRRSMVRASRERSESRRSSQQNLRKTNSEPNVDMPSVREYLDYPKTKKFQIDVEALQKLLLSLPKFASASRSRINHRHDSDSGGEMTTEIEELKDAAKSIQSLQRVLAYPSQVSSDRGGNRRLPTVDPVESCLESSVFSDVDESSLATDTTDGGRRSGISTRLGHPRGVMQFIPSIRNDQFQPTSEIRRNSISRKSSVPDGFMSNELQSDPVPNVRNRRRGIVDEMFSSSTSLLVDRPSETLAGVNRFAKLLDTFRSRPTSPEQHPSISWNPYVYSDGGEALETCGMEDSLHEADILLWKKRSRASLRRHYSVRHLAARELLDTEKSFVEGLEFLVTKYMRPLRQPLECTLIEASLVDKIFYRIPEILAHHQVLLTTLSQRIDQWHKDAILGDVLLAHVGLGKQIIDEEGFFQFSKQSMIETYIAFVDNFKFAKASITQARQKHAFEKYYSRCCRDHPNKLDLDALLISPIQRVPRYELIVKQMLKHTPVEHEDRERLQRAQRHIHCLAVAINQHKDGSEQMEQRLREIEAIVDGLDDLVTKERTLLRHDIITLKGTERERCVFMLSDLLLVTSVKKKAKVMYTKMT</sequence>
<dbReference type="Pfam" id="PF00621">
    <property type="entry name" value="RhoGEF"/>
    <property type="match status" value="1"/>
</dbReference>
<gene>
    <name evidence="5" type="ORF">CRE_04756</name>
</gene>